<dbReference type="AlphaFoldDB" id="A0A7D9LNB6"/>
<proteinExistence type="predicted"/>
<dbReference type="Proteomes" id="UP001152795">
    <property type="component" value="Unassembled WGS sequence"/>
</dbReference>
<gene>
    <name evidence="2" type="ORF">PACLA_8A055311</name>
</gene>
<reference evidence="2" key="1">
    <citation type="submission" date="2020-04" db="EMBL/GenBank/DDBJ databases">
        <authorList>
            <person name="Alioto T."/>
            <person name="Alioto T."/>
            <person name="Gomez Garrido J."/>
        </authorList>
    </citation>
    <scope>NUCLEOTIDE SEQUENCE</scope>
    <source>
        <strain evidence="2">A484AB</strain>
    </source>
</reference>
<feature type="domain" description="DUF7869" evidence="1">
    <location>
        <begin position="205"/>
        <end position="291"/>
    </location>
</feature>
<evidence type="ECO:0000259" key="1">
    <source>
        <dbReference type="Pfam" id="PF25273"/>
    </source>
</evidence>
<dbReference type="PANTHER" id="PTHR33153">
    <property type="entry name" value="MYND-TYPE DOMAIN-CONTAINING PROTEIN"/>
    <property type="match status" value="1"/>
</dbReference>
<name>A0A7D9LNB6_PARCT</name>
<dbReference type="Pfam" id="PF25273">
    <property type="entry name" value="DUF7869"/>
    <property type="match status" value="1"/>
</dbReference>
<evidence type="ECO:0000313" key="3">
    <source>
        <dbReference type="Proteomes" id="UP001152795"/>
    </source>
</evidence>
<dbReference type="OrthoDB" id="410478at2759"/>
<dbReference type="PANTHER" id="PTHR33153:SF3">
    <property type="entry name" value="TRAFFICKING PROTEIN PARTICLE COMPLEX SUBUNIT 11 DOMAIN-CONTAINING PROTEIN"/>
    <property type="match status" value="1"/>
</dbReference>
<feature type="non-terminal residue" evidence="2">
    <location>
        <position position="1"/>
    </location>
</feature>
<comment type="caution">
    <text evidence="2">The sequence shown here is derived from an EMBL/GenBank/DDBJ whole genome shotgun (WGS) entry which is preliminary data.</text>
</comment>
<keyword evidence="3" id="KW-1185">Reference proteome</keyword>
<sequence>MIHGFVVCKKSWLAIYQVSDRRFSRLVQLELYGCCTIGSQTKRMRKTTTYISKAWMESSFMKMGDKMPDSVKIHLPCYLNYRALHQFLIDDLKAAGDDPVCYSQFCKMMLTDFKHVSIPKVTRLTKCDICVTLKEEKVKAMDKLARSYYDTLYSQRNDLQRAEREKYYKHRNKAKDTPDRYMCVIIDGMDQMKLMIPQLVNQMKSFSSAWRLKIHLTGVLNHGREAIGYFDMHQWPHDSNLTMNVLLQVLVRMECVPDILYIQMDNCWRENKNQHVFAFLGVLVALEIFKK</sequence>
<protein>
    <recommendedName>
        <fullName evidence="1">DUF7869 domain-containing protein</fullName>
    </recommendedName>
</protein>
<accession>A0A7D9LNB6</accession>
<dbReference type="EMBL" id="CACRXK020019411">
    <property type="protein sequence ID" value="CAB4033629.1"/>
    <property type="molecule type" value="Genomic_DNA"/>
</dbReference>
<dbReference type="InterPro" id="IPR057191">
    <property type="entry name" value="DUF7869"/>
</dbReference>
<organism evidence="2 3">
    <name type="scientific">Paramuricea clavata</name>
    <name type="common">Red gorgonian</name>
    <name type="synonym">Violescent sea-whip</name>
    <dbReference type="NCBI Taxonomy" id="317549"/>
    <lineage>
        <taxon>Eukaryota</taxon>
        <taxon>Metazoa</taxon>
        <taxon>Cnidaria</taxon>
        <taxon>Anthozoa</taxon>
        <taxon>Octocorallia</taxon>
        <taxon>Malacalcyonacea</taxon>
        <taxon>Plexauridae</taxon>
        <taxon>Paramuricea</taxon>
    </lineage>
</organism>
<evidence type="ECO:0000313" key="2">
    <source>
        <dbReference type="EMBL" id="CAB4033629.1"/>
    </source>
</evidence>